<name>A0A8X6IFL3_9ARAC</name>
<dbReference type="Gene3D" id="3.30.420.10">
    <property type="entry name" value="Ribonuclease H-like superfamily/Ribonuclease H"/>
    <property type="match status" value="1"/>
</dbReference>
<dbReference type="AlphaFoldDB" id="A0A8X6IFL3"/>
<protein>
    <submittedName>
        <fullName evidence="1">Uncharacterized protein</fullName>
    </submittedName>
</protein>
<dbReference type="InterPro" id="IPR012337">
    <property type="entry name" value="RNaseH-like_sf"/>
</dbReference>
<sequence>MSDSPNAGAAVFSEFFSLYVPLEQGTAFNGEIAAIHTALSQLQRLLEKFTRAVILSDSRAPLLAVVFDNNSVTRDVLDCRHDLINLSSLGKTTDLHWVPAHCGILRKLTSWLKRVFW</sequence>
<organism evidence="1 2">
    <name type="scientific">Trichonephila inaurata madagascariensis</name>
    <dbReference type="NCBI Taxonomy" id="2747483"/>
    <lineage>
        <taxon>Eukaryota</taxon>
        <taxon>Metazoa</taxon>
        <taxon>Ecdysozoa</taxon>
        <taxon>Arthropoda</taxon>
        <taxon>Chelicerata</taxon>
        <taxon>Arachnida</taxon>
        <taxon>Araneae</taxon>
        <taxon>Araneomorphae</taxon>
        <taxon>Entelegynae</taxon>
        <taxon>Araneoidea</taxon>
        <taxon>Nephilidae</taxon>
        <taxon>Trichonephila</taxon>
        <taxon>Trichonephila inaurata</taxon>
    </lineage>
</organism>
<proteinExistence type="predicted"/>
<reference evidence="1" key="1">
    <citation type="submission" date="2020-08" db="EMBL/GenBank/DDBJ databases">
        <title>Multicomponent nature underlies the extraordinary mechanical properties of spider dragline silk.</title>
        <authorList>
            <person name="Kono N."/>
            <person name="Nakamura H."/>
            <person name="Mori M."/>
            <person name="Yoshida Y."/>
            <person name="Ohtoshi R."/>
            <person name="Malay A.D."/>
            <person name="Moran D.A.P."/>
            <person name="Tomita M."/>
            <person name="Numata K."/>
            <person name="Arakawa K."/>
        </authorList>
    </citation>
    <scope>NUCLEOTIDE SEQUENCE</scope>
</reference>
<dbReference type="SUPFAM" id="SSF53098">
    <property type="entry name" value="Ribonuclease H-like"/>
    <property type="match status" value="1"/>
</dbReference>
<accession>A0A8X6IFL3</accession>
<dbReference type="EMBL" id="BMAV01025387">
    <property type="protein sequence ID" value="GFS41153.1"/>
    <property type="molecule type" value="Genomic_DNA"/>
</dbReference>
<dbReference type="GO" id="GO:0003676">
    <property type="term" value="F:nucleic acid binding"/>
    <property type="evidence" value="ECO:0007669"/>
    <property type="project" value="InterPro"/>
</dbReference>
<gene>
    <name evidence="1" type="ORF">TNIN_66561</name>
</gene>
<evidence type="ECO:0000313" key="2">
    <source>
        <dbReference type="Proteomes" id="UP000886998"/>
    </source>
</evidence>
<dbReference type="InterPro" id="IPR036397">
    <property type="entry name" value="RNaseH_sf"/>
</dbReference>
<evidence type="ECO:0000313" key="1">
    <source>
        <dbReference type="EMBL" id="GFS41153.1"/>
    </source>
</evidence>
<dbReference type="OrthoDB" id="6424749at2759"/>
<keyword evidence="2" id="KW-1185">Reference proteome</keyword>
<dbReference type="Proteomes" id="UP000886998">
    <property type="component" value="Unassembled WGS sequence"/>
</dbReference>
<comment type="caution">
    <text evidence="1">The sequence shown here is derived from an EMBL/GenBank/DDBJ whole genome shotgun (WGS) entry which is preliminary data.</text>
</comment>